<keyword evidence="6" id="KW-1185">Reference proteome</keyword>
<evidence type="ECO:0000313" key="6">
    <source>
        <dbReference type="Proteomes" id="UP000318578"/>
    </source>
</evidence>
<dbReference type="Pfam" id="PF00150">
    <property type="entry name" value="Cellulase"/>
    <property type="match status" value="1"/>
</dbReference>
<gene>
    <name evidence="5" type="ORF">FNH06_02840</name>
</gene>
<keyword evidence="1 3" id="KW-0378">Hydrolase</keyword>
<comment type="caution">
    <text evidence="5">The sequence shown here is derived from an EMBL/GenBank/DDBJ whole genome shotgun (WGS) entry which is preliminary data.</text>
</comment>
<dbReference type="GO" id="GO:0000272">
    <property type="term" value="P:polysaccharide catabolic process"/>
    <property type="evidence" value="ECO:0007669"/>
    <property type="project" value="InterPro"/>
</dbReference>
<evidence type="ECO:0000256" key="2">
    <source>
        <dbReference type="ARBA" id="ARBA00023295"/>
    </source>
</evidence>
<evidence type="ECO:0000259" key="4">
    <source>
        <dbReference type="Pfam" id="PF00150"/>
    </source>
</evidence>
<dbReference type="AlphaFoldDB" id="A0A558ALV9"/>
<dbReference type="Gene3D" id="3.20.20.80">
    <property type="entry name" value="Glycosidases"/>
    <property type="match status" value="1"/>
</dbReference>
<feature type="domain" description="Glycoside hydrolase family 5" evidence="4">
    <location>
        <begin position="10"/>
        <end position="289"/>
    </location>
</feature>
<keyword evidence="2 3" id="KW-0326">Glycosidase</keyword>
<evidence type="ECO:0000313" key="5">
    <source>
        <dbReference type="EMBL" id="TVT25230.1"/>
    </source>
</evidence>
<dbReference type="RefSeq" id="WP_144633115.1">
    <property type="nucleotide sequence ID" value="NZ_BNAX01000014.1"/>
</dbReference>
<dbReference type="OrthoDB" id="9800974at2"/>
<dbReference type="GO" id="GO:0004553">
    <property type="term" value="F:hydrolase activity, hydrolyzing O-glycosyl compounds"/>
    <property type="evidence" value="ECO:0007669"/>
    <property type="project" value="InterPro"/>
</dbReference>
<dbReference type="InterPro" id="IPR029062">
    <property type="entry name" value="Class_I_gatase-like"/>
</dbReference>
<dbReference type="SUPFAM" id="SSF51445">
    <property type="entry name" value="(Trans)glycosidases"/>
    <property type="match status" value="1"/>
</dbReference>
<dbReference type="EMBL" id="VJZA01000003">
    <property type="protein sequence ID" value="TVT25230.1"/>
    <property type="molecule type" value="Genomic_DNA"/>
</dbReference>
<protein>
    <submittedName>
        <fullName evidence="5">Cellulase family glycosylhydrolase</fullName>
    </submittedName>
</protein>
<proteinExistence type="inferred from homology"/>
<dbReference type="Proteomes" id="UP000318578">
    <property type="component" value="Unassembled WGS sequence"/>
</dbReference>
<accession>A0A558ALV9</accession>
<evidence type="ECO:0000256" key="3">
    <source>
        <dbReference type="RuleBase" id="RU361153"/>
    </source>
</evidence>
<comment type="similarity">
    <text evidence="3">Belongs to the glycosyl hydrolase 5 (cellulase A) family.</text>
</comment>
<sequence>MHRSFRFVQAGGAPVSWLGANFWSRTGGPRMWHRYDRAVVREELRVLAGHGLNMTRSFFFWPDFMPEPDRLDEDCVQAYADFLDAHEELGLGTIPTFLVGHMSGANFDPPWRAGRDLYTDVWLVARQAWYIERLTRRFAGHPAVVGWLISNEMPIYGDPSTQDPVTSWATLMVQAVRAGGGTQPVSVGDGAWGAEVTGVHNGFSVRDLAAFTDFVGPHVYPMGDDPVRQQYTAAFNCELAGAFGLPVVLEEFGLSSDFAAPEHAARYYRQVLHTSLLAGATGWIAWNNTDFDDLAGEDPYRHHPFELHFGLTTTDGTPKPQLGELAAFAKTVADLDLPRCHREPAQAALVVPEHFEGAIPISDPVDNKFPYAVLRQAYVSAKLADIPVGLTRERDGIDEDCALYVVPSTKELTAPTWRRLEQLAEAGAVVYVSYCHGESAFQRGPWYAGLNTVFGVEHQLRYGLADRIEDDEVRLTFAEGFGELAAGSTLTFPVAGNEHSRSYLPVRPVSAQVLATDRQGRPALLRRRTGSGAILLCTYPLEHMTDRTAEVNPNDLQVLYDALADFAGLRRPLTVADPAVSAEVLAHDDGRRFVFLLGHGDEPVTVKPRAAGRLVEPDGRAEVREVSLAPGGVRVLLLEESQPSVS</sequence>
<evidence type="ECO:0000256" key="1">
    <source>
        <dbReference type="ARBA" id="ARBA00022801"/>
    </source>
</evidence>
<name>A0A558ALV9_9PSEU</name>
<dbReference type="InterPro" id="IPR001547">
    <property type="entry name" value="Glyco_hydro_5"/>
</dbReference>
<organism evidence="5 6">
    <name type="scientific">Amycolatopsis acidiphila</name>
    <dbReference type="NCBI Taxonomy" id="715473"/>
    <lineage>
        <taxon>Bacteria</taxon>
        <taxon>Bacillati</taxon>
        <taxon>Actinomycetota</taxon>
        <taxon>Actinomycetes</taxon>
        <taxon>Pseudonocardiales</taxon>
        <taxon>Pseudonocardiaceae</taxon>
        <taxon>Amycolatopsis</taxon>
    </lineage>
</organism>
<dbReference type="Gene3D" id="3.40.50.880">
    <property type="match status" value="1"/>
</dbReference>
<reference evidence="5 6" key="1">
    <citation type="submission" date="2019-07" db="EMBL/GenBank/DDBJ databases">
        <title>New species of Amycolatopsis and Streptomyces.</title>
        <authorList>
            <person name="Duangmal K."/>
            <person name="Teo W.F.A."/>
            <person name="Lipun K."/>
        </authorList>
    </citation>
    <scope>NUCLEOTIDE SEQUENCE [LARGE SCALE GENOMIC DNA]</scope>
    <source>
        <strain evidence="5 6">JCM 30562</strain>
    </source>
</reference>
<dbReference type="InterPro" id="IPR017853">
    <property type="entry name" value="GH"/>
</dbReference>